<dbReference type="OrthoDB" id="283083at2"/>
<accession>A0A0X3UCN4</accession>
<sequence>MTEEDFAGKNLTELLDMLIPPSEPEAISMWPQTQGWTWLAIIAAALAIWAGLRWRARRRANAYRRAALRELRLAGEDPVVIAAILRRAALSAYPRSDIASLLGDDWLAFLDQSYGGNGFAEGPGRVIAQAPFVAAAPPVPGLETLAEQWVRRHKPIKGRS</sequence>
<name>A0A0X3UCN4_9RHOB</name>
<dbReference type="RefSeq" id="WP_068343259.1">
    <property type="nucleotide sequence ID" value="NZ_LQBQ01000001.1"/>
</dbReference>
<evidence type="ECO:0000256" key="1">
    <source>
        <dbReference type="SAM" id="Phobius"/>
    </source>
</evidence>
<keyword evidence="1" id="KW-0472">Membrane</keyword>
<proteinExistence type="predicted"/>
<keyword evidence="1" id="KW-0812">Transmembrane</keyword>
<dbReference type="Proteomes" id="UP000053791">
    <property type="component" value="Unassembled WGS sequence"/>
</dbReference>
<dbReference type="AlphaFoldDB" id="A0A0X3UCN4"/>
<dbReference type="STRING" id="1685379.AVO45_00445"/>
<reference evidence="2 3" key="1">
    <citation type="submission" date="2015-12" db="EMBL/GenBank/DDBJ databases">
        <authorList>
            <person name="Shamseldin A."/>
            <person name="Moawad H."/>
            <person name="Abd El-Rahim W.M."/>
            <person name="Sadowsky M.J."/>
        </authorList>
    </citation>
    <scope>NUCLEOTIDE SEQUENCE [LARGE SCALE GENOMIC DNA]</scope>
    <source>
        <strain evidence="2 3">ZGT118</strain>
    </source>
</reference>
<evidence type="ECO:0008006" key="4">
    <source>
        <dbReference type="Google" id="ProtNLM"/>
    </source>
</evidence>
<evidence type="ECO:0000313" key="2">
    <source>
        <dbReference type="EMBL" id="KUJ85502.1"/>
    </source>
</evidence>
<keyword evidence="3" id="KW-1185">Reference proteome</keyword>
<evidence type="ECO:0000313" key="3">
    <source>
        <dbReference type="Proteomes" id="UP000053791"/>
    </source>
</evidence>
<feature type="transmembrane region" description="Helical" evidence="1">
    <location>
        <begin position="35"/>
        <end position="54"/>
    </location>
</feature>
<protein>
    <recommendedName>
        <fullName evidence="4">DUF4381 domain-containing protein</fullName>
    </recommendedName>
</protein>
<organism evidence="2 3">
    <name type="scientific">Ruegeria marisrubri</name>
    <dbReference type="NCBI Taxonomy" id="1685379"/>
    <lineage>
        <taxon>Bacteria</taxon>
        <taxon>Pseudomonadati</taxon>
        <taxon>Pseudomonadota</taxon>
        <taxon>Alphaproteobacteria</taxon>
        <taxon>Rhodobacterales</taxon>
        <taxon>Roseobacteraceae</taxon>
        <taxon>Ruegeria</taxon>
    </lineage>
</organism>
<dbReference type="Pfam" id="PF14316">
    <property type="entry name" value="DUF4381"/>
    <property type="match status" value="1"/>
</dbReference>
<dbReference type="EMBL" id="LQBQ01000001">
    <property type="protein sequence ID" value="KUJ85502.1"/>
    <property type="molecule type" value="Genomic_DNA"/>
</dbReference>
<gene>
    <name evidence="2" type="ORF">AVO45_00445</name>
</gene>
<keyword evidence="1" id="KW-1133">Transmembrane helix</keyword>
<comment type="caution">
    <text evidence="2">The sequence shown here is derived from an EMBL/GenBank/DDBJ whole genome shotgun (WGS) entry which is preliminary data.</text>
</comment>
<dbReference type="InterPro" id="IPR025489">
    <property type="entry name" value="DUF4381"/>
</dbReference>